<keyword evidence="3 6" id="KW-1133">Transmembrane helix</keyword>
<comment type="caution">
    <text evidence="8">The sequence shown here is derived from an EMBL/GenBank/DDBJ whole genome shotgun (WGS) entry which is preliminary data.</text>
</comment>
<evidence type="ECO:0000256" key="4">
    <source>
        <dbReference type="ARBA" id="ARBA00023136"/>
    </source>
</evidence>
<dbReference type="GO" id="GO:0016020">
    <property type="term" value="C:membrane"/>
    <property type="evidence" value="ECO:0007669"/>
    <property type="project" value="UniProtKB-SubCell"/>
</dbReference>
<dbReference type="AlphaFoldDB" id="A0AAD4EW85"/>
<keyword evidence="7" id="KW-0732">Signal</keyword>
<evidence type="ECO:0000256" key="3">
    <source>
        <dbReference type="ARBA" id="ARBA00022989"/>
    </source>
</evidence>
<accession>A0AAD4EW85</accession>
<feature type="chain" id="PRO_5041937480" evidence="7">
    <location>
        <begin position="19"/>
        <end position="323"/>
    </location>
</feature>
<evidence type="ECO:0000256" key="7">
    <source>
        <dbReference type="SAM" id="SignalP"/>
    </source>
</evidence>
<organism evidence="8 9">
    <name type="scientific">Staphylotrichum longicolle</name>
    <dbReference type="NCBI Taxonomy" id="669026"/>
    <lineage>
        <taxon>Eukaryota</taxon>
        <taxon>Fungi</taxon>
        <taxon>Dikarya</taxon>
        <taxon>Ascomycota</taxon>
        <taxon>Pezizomycotina</taxon>
        <taxon>Sordariomycetes</taxon>
        <taxon>Sordariomycetidae</taxon>
        <taxon>Sordariales</taxon>
        <taxon>Chaetomiaceae</taxon>
        <taxon>Staphylotrichum</taxon>
    </lineage>
</organism>
<dbReference type="PANTHER" id="PTHR15549">
    <property type="entry name" value="PAIRED IMMUNOGLOBULIN-LIKE TYPE 2 RECEPTOR"/>
    <property type="match status" value="1"/>
</dbReference>
<dbReference type="Proteomes" id="UP001197093">
    <property type="component" value="Unassembled WGS sequence"/>
</dbReference>
<keyword evidence="2 6" id="KW-0812">Transmembrane</keyword>
<evidence type="ECO:0000256" key="2">
    <source>
        <dbReference type="ARBA" id="ARBA00022692"/>
    </source>
</evidence>
<proteinExistence type="predicted"/>
<dbReference type="EMBL" id="JAHCVI010000003">
    <property type="protein sequence ID" value="KAG7288335.1"/>
    <property type="molecule type" value="Genomic_DNA"/>
</dbReference>
<dbReference type="InterPro" id="IPR051694">
    <property type="entry name" value="Immunoregulatory_rcpt-like"/>
</dbReference>
<feature type="region of interest" description="Disordered" evidence="5">
    <location>
        <begin position="149"/>
        <end position="212"/>
    </location>
</feature>
<evidence type="ECO:0000313" key="9">
    <source>
        <dbReference type="Proteomes" id="UP001197093"/>
    </source>
</evidence>
<feature type="region of interest" description="Disordered" evidence="5">
    <location>
        <begin position="284"/>
        <end position="323"/>
    </location>
</feature>
<feature type="compositionally biased region" description="Gly residues" evidence="5">
    <location>
        <begin position="284"/>
        <end position="298"/>
    </location>
</feature>
<comment type="subcellular location">
    <subcellularLocation>
        <location evidence="1">Membrane</location>
        <topology evidence="1">Single-pass membrane protein</topology>
    </subcellularLocation>
</comment>
<keyword evidence="9" id="KW-1185">Reference proteome</keyword>
<keyword evidence="4 6" id="KW-0472">Membrane</keyword>
<dbReference type="GO" id="GO:0071944">
    <property type="term" value="C:cell periphery"/>
    <property type="evidence" value="ECO:0007669"/>
    <property type="project" value="UniProtKB-ARBA"/>
</dbReference>
<protein>
    <submittedName>
        <fullName evidence="8">Uncharacterized protein</fullName>
    </submittedName>
</protein>
<evidence type="ECO:0000256" key="6">
    <source>
        <dbReference type="SAM" id="Phobius"/>
    </source>
</evidence>
<reference evidence="8" key="1">
    <citation type="submission" date="2023-02" db="EMBL/GenBank/DDBJ databases">
        <authorList>
            <person name="Palmer J.M."/>
        </authorList>
    </citation>
    <scope>NUCLEOTIDE SEQUENCE</scope>
    <source>
        <strain evidence="8">FW57</strain>
    </source>
</reference>
<feature type="transmembrane region" description="Helical" evidence="6">
    <location>
        <begin position="214"/>
        <end position="236"/>
    </location>
</feature>
<evidence type="ECO:0000256" key="1">
    <source>
        <dbReference type="ARBA" id="ARBA00004167"/>
    </source>
</evidence>
<evidence type="ECO:0000256" key="5">
    <source>
        <dbReference type="SAM" id="MobiDB-lite"/>
    </source>
</evidence>
<evidence type="ECO:0000313" key="8">
    <source>
        <dbReference type="EMBL" id="KAG7288335.1"/>
    </source>
</evidence>
<feature type="signal peptide" evidence="7">
    <location>
        <begin position="1"/>
        <end position="18"/>
    </location>
</feature>
<feature type="compositionally biased region" description="Basic and acidic residues" evidence="5">
    <location>
        <begin position="306"/>
        <end position="323"/>
    </location>
</feature>
<name>A0AAD4EW85_9PEZI</name>
<dbReference type="PANTHER" id="PTHR15549:SF30">
    <property type="entry name" value="MID2 DOMAIN-CONTAINING PROTEIN"/>
    <property type="match status" value="1"/>
</dbReference>
<sequence length="323" mass="33018">MRLSLAALAALGSGTTLAKMQFIKPPAFTGKGEQSVLVVGSPLNLEWTPAQDGKRTSVLLYQLNATRAANFDGIIYHTENTFEYITPDATPAEDQVGRTSYTWFVGTTSNLAVSDKFVIGIWQESTDYADSTTDVFTIAKAAAAESKSSTGTASSSSASPTSSTPTGTSSSSITAPTTTTPTGSSESTTPPSTSSSSAANQSSSSSSSSLSTGAAVGVGIGATLAVILLLAAGWYLGRRWALARRGPRGTDVDPDGDLMAQSHGGGGGPVGVEYVQPGDKYYYHGGGDGQGDGNGNGNGMRSELGVGHERVEAPGGWRGHELS</sequence>
<gene>
    <name evidence="8" type="ORF">NEMBOFW57_007866</name>
</gene>